<dbReference type="InterPro" id="IPR001708">
    <property type="entry name" value="YidC/ALB3/OXA1/COX18"/>
</dbReference>
<dbReference type="Proteomes" id="UP000033140">
    <property type="component" value="Unassembled WGS sequence"/>
</dbReference>
<evidence type="ECO:0000256" key="7">
    <source>
        <dbReference type="SAM" id="Phobius"/>
    </source>
</evidence>
<feature type="transmembrane region" description="Helical" evidence="7">
    <location>
        <begin position="136"/>
        <end position="160"/>
    </location>
</feature>
<keyword evidence="4 7" id="KW-1133">Transmembrane helix</keyword>
<evidence type="ECO:0000313" key="9">
    <source>
        <dbReference type="EMBL" id="GAO46303.1"/>
    </source>
</evidence>
<dbReference type="GO" id="GO:0032979">
    <property type="term" value="P:protein insertion into mitochondrial inner membrane from matrix"/>
    <property type="evidence" value="ECO:0007669"/>
    <property type="project" value="TreeGrafter"/>
</dbReference>
<dbReference type="AlphaFoldDB" id="A0A0E9N916"/>
<dbReference type="OMA" id="WQRKRIV"/>
<feature type="domain" description="Membrane insertase YidC/Oxa/ALB C-terminal" evidence="8">
    <location>
        <begin position="55"/>
        <end position="272"/>
    </location>
</feature>
<gene>
    <name evidence="9" type="ORF">G7K_0535-t1</name>
</gene>
<comment type="similarity">
    <text evidence="2 6">Belongs to the OXA1/ALB3/YidC family.</text>
</comment>
<evidence type="ECO:0000256" key="3">
    <source>
        <dbReference type="ARBA" id="ARBA00022692"/>
    </source>
</evidence>
<evidence type="ECO:0000256" key="5">
    <source>
        <dbReference type="ARBA" id="ARBA00023136"/>
    </source>
</evidence>
<comment type="caution">
    <text evidence="9">The sequence shown here is derived from an EMBL/GenBank/DDBJ whole genome shotgun (WGS) entry which is preliminary data.</text>
</comment>
<evidence type="ECO:0000256" key="6">
    <source>
        <dbReference type="RuleBase" id="RU003945"/>
    </source>
</evidence>
<organism evidence="9 10">
    <name type="scientific">Saitoella complicata (strain BCRC 22490 / CBS 7301 / JCM 7358 / NBRC 10748 / NRRL Y-17804)</name>
    <dbReference type="NCBI Taxonomy" id="698492"/>
    <lineage>
        <taxon>Eukaryota</taxon>
        <taxon>Fungi</taxon>
        <taxon>Dikarya</taxon>
        <taxon>Ascomycota</taxon>
        <taxon>Taphrinomycotina</taxon>
        <taxon>Taphrinomycotina incertae sedis</taxon>
        <taxon>Saitoella</taxon>
    </lineage>
</organism>
<dbReference type="STRING" id="698492.A0A0E9N916"/>
<reference evidence="9 10" key="1">
    <citation type="journal article" date="2011" name="J. Gen. Appl. Microbiol.">
        <title>Draft genome sequencing of the enigmatic yeast Saitoella complicata.</title>
        <authorList>
            <person name="Nishida H."/>
            <person name="Hamamoto M."/>
            <person name="Sugiyama J."/>
        </authorList>
    </citation>
    <scope>NUCLEOTIDE SEQUENCE [LARGE SCALE GENOMIC DNA]</scope>
    <source>
        <strain evidence="9 10">NRRL Y-17804</strain>
    </source>
</reference>
<evidence type="ECO:0000256" key="1">
    <source>
        <dbReference type="ARBA" id="ARBA00004141"/>
    </source>
</evidence>
<dbReference type="PANTHER" id="PTHR12428">
    <property type="entry name" value="OXA1"/>
    <property type="match status" value="1"/>
</dbReference>
<reference evidence="9 10" key="2">
    <citation type="journal article" date="2014" name="J. Gen. Appl. Microbiol.">
        <title>The early diverging ascomycetous budding yeast Saitoella complicata has three histone deacetylases belonging to the Clr6, Hos2, and Rpd3 lineages.</title>
        <authorList>
            <person name="Nishida H."/>
            <person name="Matsumoto T."/>
            <person name="Kondo S."/>
            <person name="Hamamoto M."/>
            <person name="Yoshikawa H."/>
        </authorList>
    </citation>
    <scope>NUCLEOTIDE SEQUENCE [LARGE SCALE GENOMIC DNA]</scope>
    <source>
        <strain evidence="9 10">NRRL Y-17804</strain>
    </source>
</reference>
<evidence type="ECO:0000256" key="4">
    <source>
        <dbReference type="ARBA" id="ARBA00022989"/>
    </source>
</evidence>
<proteinExistence type="inferred from homology"/>
<keyword evidence="10" id="KW-1185">Reference proteome</keyword>
<reference evidence="9 10" key="3">
    <citation type="journal article" date="2015" name="Genome Announc.">
        <title>Draft Genome Sequence of the Archiascomycetous Yeast Saitoella complicata.</title>
        <authorList>
            <person name="Yamauchi K."/>
            <person name="Kondo S."/>
            <person name="Hamamoto M."/>
            <person name="Takahashi Y."/>
            <person name="Ogura Y."/>
            <person name="Hayashi T."/>
            <person name="Nishida H."/>
        </authorList>
    </citation>
    <scope>NUCLEOTIDE SEQUENCE [LARGE SCALE GENOMIC DNA]</scope>
    <source>
        <strain evidence="9 10">NRRL Y-17804</strain>
    </source>
</reference>
<evidence type="ECO:0000259" key="8">
    <source>
        <dbReference type="Pfam" id="PF02096"/>
    </source>
</evidence>
<evidence type="ECO:0000313" key="10">
    <source>
        <dbReference type="Proteomes" id="UP000033140"/>
    </source>
</evidence>
<protein>
    <recommendedName>
        <fullName evidence="8">Membrane insertase YidC/Oxa/ALB C-terminal domain-containing protein</fullName>
    </recommendedName>
</protein>
<dbReference type="Pfam" id="PF02096">
    <property type="entry name" value="60KD_IMP"/>
    <property type="match status" value="1"/>
</dbReference>
<feature type="transmembrane region" description="Helical" evidence="7">
    <location>
        <begin position="198"/>
        <end position="219"/>
    </location>
</feature>
<dbReference type="PANTHER" id="PTHR12428:SF65">
    <property type="entry name" value="CYTOCHROME C OXIDASE ASSEMBLY PROTEIN COX18, MITOCHONDRIAL"/>
    <property type="match status" value="1"/>
</dbReference>
<accession>A0A0E9N916</accession>
<name>A0A0E9N916_SAICN</name>
<dbReference type="GO" id="GO:0005743">
    <property type="term" value="C:mitochondrial inner membrane"/>
    <property type="evidence" value="ECO:0007669"/>
    <property type="project" value="TreeGrafter"/>
</dbReference>
<sequence>MILGRCCRSPFKQALSATSLRSAAFHTTPPRQLSSILEATHTLITTVHEVSHTPWYLTIPLTTILLRTATTLPIAVRVRQRTQKMMTLKPIIMSWRETLRRTELLKDQGRSTPEVLEKRVSRQFLMKMWRIYSRNGCNPLITFLLPLVHMPLFIVTSLTLRGMAGWPTWGGGPEILEPSLVTEGALWFPDLTVVDPTMALPVALGIMSLANIEITAALYGGSENQSRFKRILTNAARMASFAMMWIATQMPTTLVLYWITSTFFSTIQNFAFHYYLPIERSKPLPTASPTTEYDSTRFVSRLIPKRCWTLEEIVSAEA</sequence>
<dbReference type="CDD" id="cd20069">
    <property type="entry name" value="5TM_Oxa1-like"/>
    <property type="match status" value="1"/>
</dbReference>
<comment type="subcellular location">
    <subcellularLocation>
        <location evidence="1 6">Membrane</location>
        <topology evidence="1 6">Multi-pass membrane protein</topology>
    </subcellularLocation>
</comment>
<dbReference type="EMBL" id="BACD03000003">
    <property type="protein sequence ID" value="GAO46303.1"/>
    <property type="molecule type" value="Genomic_DNA"/>
</dbReference>
<evidence type="ECO:0000256" key="2">
    <source>
        <dbReference type="ARBA" id="ARBA00009877"/>
    </source>
</evidence>
<dbReference type="InterPro" id="IPR028055">
    <property type="entry name" value="YidC/Oxa/ALB_C"/>
</dbReference>
<dbReference type="GO" id="GO:0033617">
    <property type="term" value="P:mitochondrial respiratory chain complex IV assembly"/>
    <property type="evidence" value="ECO:0007669"/>
    <property type="project" value="TreeGrafter"/>
</dbReference>
<dbReference type="GO" id="GO:0032977">
    <property type="term" value="F:membrane insertase activity"/>
    <property type="evidence" value="ECO:0007669"/>
    <property type="project" value="InterPro"/>
</dbReference>
<keyword evidence="5 7" id="KW-0472">Membrane</keyword>
<keyword evidence="3 6" id="KW-0812">Transmembrane</keyword>